<dbReference type="Proteomes" id="UP000321558">
    <property type="component" value="Unassembled WGS sequence"/>
</dbReference>
<protein>
    <recommendedName>
        <fullName evidence="4">DUF3006 domain-containing protein</fullName>
    </recommendedName>
</protein>
<feature type="compositionally biased region" description="Basic residues" evidence="1">
    <location>
        <begin position="74"/>
        <end position="88"/>
    </location>
</feature>
<gene>
    <name evidence="2" type="ORF">OSO01_24120</name>
</gene>
<evidence type="ECO:0000256" key="1">
    <source>
        <dbReference type="SAM" id="MobiDB-lite"/>
    </source>
</evidence>
<feature type="region of interest" description="Disordered" evidence="1">
    <location>
        <begin position="43"/>
        <end position="88"/>
    </location>
</feature>
<dbReference type="STRING" id="582851.GCA_900162665_01087"/>
<feature type="compositionally biased region" description="Basic and acidic residues" evidence="1">
    <location>
        <begin position="43"/>
        <end position="64"/>
    </location>
</feature>
<keyword evidence="3" id="KW-1185">Reference proteome</keyword>
<evidence type="ECO:0000313" key="2">
    <source>
        <dbReference type="EMBL" id="GEN87673.1"/>
    </source>
</evidence>
<evidence type="ECO:0000313" key="3">
    <source>
        <dbReference type="Proteomes" id="UP000321558"/>
    </source>
</evidence>
<name>A0A511ZJN5_9BACI</name>
<dbReference type="AlphaFoldDB" id="A0A511ZJN5"/>
<dbReference type="EMBL" id="BJYM01000009">
    <property type="protein sequence ID" value="GEN87673.1"/>
    <property type="molecule type" value="Genomic_DNA"/>
</dbReference>
<dbReference type="OrthoDB" id="164847at2"/>
<accession>A0A511ZJN5</accession>
<sequence length="88" mass="10176">MKGIIDRFEGETAVILVEAENREILVSSSELPEECMVKSVVRIEESEEHTHPRITLDTKADQENKQQSSDLRKALLKRKKSSKLKRRK</sequence>
<organism evidence="2 3">
    <name type="scientific">Oceanobacillus sojae</name>
    <dbReference type="NCBI Taxonomy" id="582851"/>
    <lineage>
        <taxon>Bacteria</taxon>
        <taxon>Bacillati</taxon>
        <taxon>Bacillota</taxon>
        <taxon>Bacilli</taxon>
        <taxon>Bacillales</taxon>
        <taxon>Bacillaceae</taxon>
        <taxon>Oceanobacillus</taxon>
    </lineage>
</organism>
<reference evidence="2 3" key="1">
    <citation type="submission" date="2019-07" db="EMBL/GenBank/DDBJ databases">
        <title>Whole genome shotgun sequence of Oceanobacillus sojae NBRC 105379.</title>
        <authorList>
            <person name="Hosoyama A."/>
            <person name="Uohara A."/>
            <person name="Ohji S."/>
            <person name="Ichikawa N."/>
        </authorList>
    </citation>
    <scope>NUCLEOTIDE SEQUENCE [LARGE SCALE GENOMIC DNA]</scope>
    <source>
        <strain evidence="2 3">NBRC 105379</strain>
    </source>
</reference>
<dbReference type="RefSeq" id="WP_147210641.1">
    <property type="nucleotide sequence ID" value="NZ_BJYM01000009.1"/>
</dbReference>
<proteinExistence type="predicted"/>
<dbReference type="InterPro" id="IPR021377">
    <property type="entry name" value="DUF3006"/>
</dbReference>
<dbReference type="Pfam" id="PF11213">
    <property type="entry name" value="DUF3006"/>
    <property type="match status" value="1"/>
</dbReference>
<evidence type="ECO:0008006" key="4">
    <source>
        <dbReference type="Google" id="ProtNLM"/>
    </source>
</evidence>
<comment type="caution">
    <text evidence="2">The sequence shown here is derived from an EMBL/GenBank/DDBJ whole genome shotgun (WGS) entry which is preliminary data.</text>
</comment>